<dbReference type="EMBL" id="CAJVPL010000106">
    <property type="protein sequence ID" value="CAG8447798.1"/>
    <property type="molecule type" value="Genomic_DNA"/>
</dbReference>
<gene>
    <name evidence="2" type="ORF">AGERDE_LOCUS1532</name>
</gene>
<accession>A0A9N8YTD7</accession>
<organism evidence="2 3">
    <name type="scientific">Ambispora gerdemannii</name>
    <dbReference type="NCBI Taxonomy" id="144530"/>
    <lineage>
        <taxon>Eukaryota</taxon>
        <taxon>Fungi</taxon>
        <taxon>Fungi incertae sedis</taxon>
        <taxon>Mucoromycota</taxon>
        <taxon>Glomeromycotina</taxon>
        <taxon>Glomeromycetes</taxon>
        <taxon>Archaeosporales</taxon>
        <taxon>Ambisporaceae</taxon>
        <taxon>Ambispora</taxon>
    </lineage>
</organism>
<evidence type="ECO:0000313" key="3">
    <source>
        <dbReference type="Proteomes" id="UP000789831"/>
    </source>
</evidence>
<sequence>MSRRSSDDESIEVRMEDICPAGGIHDMEKKWMCTNYVSACFCCPCYLLKEIFCGWCYRNPSADDFDGIGCRPTGPEICSKCGQTSKQVKEATVLRVFHQHPGGDSSTTKKANNKASLPPQLPALSYASTPQMFFTPPPSYLNVSEQSFEQQQQQRRSFENRNLSGQNQSNNNISKSEGRRSMENQNNASRN</sequence>
<evidence type="ECO:0000256" key="1">
    <source>
        <dbReference type="SAM" id="MobiDB-lite"/>
    </source>
</evidence>
<name>A0A9N8YTD7_9GLOM</name>
<evidence type="ECO:0000313" key="2">
    <source>
        <dbReference type="EMBL" id="CAG8447798.1"/>
    </source>
</evidence>
<dbReference type="AlphaFoldDB" id="A0A9N8YTD7"/>
<proteinExistence type="predicted"/>
<feature type="compositionally biased region" description="Polar residues" evidence="1">
    <location>
        <begin position="163"/>
        <end position="175"/>
    </location>
</feature>
<reference evidence="2" key="1">
    <citation type="submission" date="2021-06" db="EMBL/GenBank/DDBJ databases">
        <authorList>
            <person name="Kallberg Y."/>
            <person name="Tangrot J."/>
            <person name="Rosling A."/>
        </authorList>
    </citation>
    <scope>NUCLEOTIDE SEQUENCE</scope>
    <source>
        <strain evidence="2">MT106</strain>
    </source>
</reference>
<comment type="caution">
    <text evidence="2">The sequence shown here is derived from an EMBL/GenBank/DDBJ whole genome shotgun (WGS) entry which is preliminary data.</text>
</comment>
<feature type="compositionally biased region" description="Low complexity" evidence="1">
    <location>
        <begin position="144"/>
        <end position="155"/>
    </location>
</feature>
<protein>
    <submittedName>
        <fullName evidence="2">8056_t:CDS:1</fullName>
    </submittedName>
</protein>
<dbReference type="Proteomes" id="UP000789831">
    <property type="component" value="Unassembled WGS sequence"/>
</dbReference>
<keyword evidence="3" id="KW-1185">Reference proteome</keyword>
<feature type="region of interest" description="Disordered" evidence="1">
    <location>
        <begin position="99"/>
        <end position="121"/>
    </location>
</feature>
<feature type="region of interest" description="Disordered" evidence="1">
    <location>
        <begin position="138"/>
        <end position="191"/>
    </location>
</feature>
<feature type="compositionally biased region" description="Polar residues" evidence="1">
    <location>
        <begin position="104"/>
        <end position="115"/>
    </location>
</feature>
<dbReference type="OrthoDB" id="2422364at2759"/>